<reference evidence="1" key="4">
    <citation type="submission" date="2023-12" db="EMBL/GenBank/DDBJ databases">
        <authorList>
            <person name="Sun Q."/>
            <person name="Inoue M."/>
        </authorList>
    </citation>
    <scope>NUCLEOTIDE SEQUENCE</scope>
    <source>
        <strain evidence="1">JCM 10667</strain>
    </source>
</reference>
<keyword evidence="4" id="KW-1185">Reference proteome</keyword>
<dbReference type="RefSeq" id="WP_184888295.1">
    <property type="nucleotide sequence ID" value="NZ_BAAAHD010000080.1"/>
</dbReference>
<organism evidence="2 3">
    <name type="scientific">Actinomadura livida</name>
    <dbReference type="NCBI Taxonomy" id="79909"/>
    <lineage>
        <taxon>Bacteria</taxon>
        <taxon>Bacillati</taxon>
        <taxon>Actinomycetota</taxon>
        <taxon>Actinomycetes</taxon>
        <taxon>Streptosporangiales</taxon>
        <taxon>Thermomonosporaceae</taxon>
        <taxon>Actinomadura</taxon>
    </lineage>
</organism>
<reference evidence="4" key="2">
    <citation type="journal article" date="2019" name="Int. J. Syst. Evol. Microbiol.">
        <title>The Global Catalogue of Microorganisms (GCM) 10K type strain sequencing project: providing services to taxonomists for standard genome sequencing and annotation.</title>
        <authorList>
            <consortium name="The Broad Institute Genomics Platform"/>
            <consortium name="The Broad Institute Genome Sequencing Center for Infectious Disease"/>
            <person name="Wu L."/>
            <person name="Ma J."/>
        </authorList>
    </citation>
    <scope>NUCLEOTIDE SEQUENCE [LARGE SCALE GENOMIC DNA]</scope>
    <source>
        <strain evidence="4">JCM 10667</strain>
    </source>
</reference>
<dbReference type="EMBL" id="BAAAHD010000080">
    <property type="protein sequence ID" value="GAA0594777.1"/>
    <property type="molecule type" value="Genomic_DNA"/>
</dbReference>
<dbReference type="AlphaFoldDB" id="A0A7W7N0A6"/>
<accession>A0A7W7N0A6</accession>
<comment type="caution">
    <text evidence="2">The sequence shown here is derived from an EMBL/GenBank/DDBJ whole genome shotgun (WGS) entry which is preliminary data.</text>
</comment>
<evidence type="ECO:0000313" key="4">
    <source>
        <dbReference type="Proteomes" id="UP001501427"/>
    </source>
</evidence>
<evidence type="ECO:0000313" key="1">
    <source>
        <dbReference type="EMBL" id="GAA0594777.1"/>
    </source>
</evidence>
<proteinExistence type="predicted"/>
<evidence type="ECO:0000313" key="3">
    <source>
        <dbReference type="Proteomes" id="UP000549343"/>
    </source>
</evidence>
<gene>
    <name evidence="2" type="ORF">F4557_006101</name>
    <name evidence="1" type="ORF">GCM10009546_66240</name>
</gene>
<dbReference type="EMBL" id="JACHMV010000001">
    <property type="protein sequence ID" value="MBB4777683.1"/>
    <property type="molecule type" value="Genomic_DNA"/>
</dbReference>
<dbReference type="Proteomes" id="UP001501427">
    <property type="component" value="Unassembled WGS sequence"/>
</dbReference>
<reference evidence="2 3" key="3">
    <citation type="submission" date="2020-08" db="EMBL/GenBank/DDBJ databases">
        <title>Sequencing the genomes of 1000 actinobacteria strains.</title>
        <authorList>
            <person name="Klenk H.-P."/>
        </authorList>
    </citation>
    <scope>NUCLEOTIDE SEQUENCE [LARGE SCALE GENOMIC DNA]</scope>
    <source>
        <strain evidence="2 3">DSM 44772</strain>
    </source>
</reference>
<evidence type="ECO:0000313" key="2">
    <source>
        <dbReference type="EMBL" id="MBB4777683.1"/>
    </source>
</evidence>
<name>A0A7W7N0A6_9ACTN</name>
<protein>
    <submittedName>
        <fullName evidence="2">Uncharacterized protein</fullName>
    </submittedName>
</protein>
<reference evidence="1" key="1">
    <citation type="journal article" date="2014" name="Int. J. Syst. Evol. Microbiol.">
        <title>Complete genome of a new Firmicutes species belonging to the dominant human colonic microbiota ('Ruminococcus bicirculans') reveals two chromosomes and a selective capacity to utilize plant glucans.</title>
        <authorList>
            <consortium name="NISC Comparative Sequencing Program"/>
            <person name="Wegmann U."/>
            <person name="Louis P."/>
            <person name="Goesmann A."/>
            <person name="Henrissat B."/>
            <person name="Duncan S.H."/>
            <person name="Flint H.J."/>
        </authorList>
    </citation>
    <scope>NUCLEOTIDE SEQUENCE</scope>
    <source>
        <strain evidence="1">JCM 10667</strain>
    </source>
</reference>
<sequence length="49" mass="5109">MFPQGKKSLGPTIAGFVLLVFAVKNPEKAAGLVNAIFDAIDRFSSALGT</sequence>
<dbReference type="Proteomes" id="UP000549343">
    <property type="component" value="Unassembled WGS sequence"/>
</dbReference>